<accession>A0AAJ8KMU4</accession>
<reference evidence="5" key="1">
    <citation type="submission" date="2013-07" db="EMBL/GenBank/DDBJ databases">
        <authorList>
            <consortium name="The Broad Institute Genome Sequencing Platform"/>
            <person name="Cuomo C."/>
            <person name="Litvintseva A."/>
            <person name="Chen Y."/>
            <person name="Heitman J."/>
            <person name="Sun S."/>
            <person name="Springer D."/>
            <person name="Dromer F."/>
            <person name="Young S.K."/>
            <person name="Zeng Q."/>
            <person name="Gargeya S."/>
            <person name="Fitzgerald M."/>
            <person name="Abouelleil A."/>
            <person name="Alvarado L."/>
            <person name="Berlin A.M."/>
            <person name="Chapman S.B."/>
            <person name="Dewar J."/>
            <person name="Goldberg J."/>
            <person name="Griggs A."/>
            <person name="Gujja S."/>
            <person name="Hansen M."/>
            <person name="Howarth C."/>
            <person name="Imamovic A."/>
            <person name="Larimer J."/>
            <person name="McCowan C."/>
            <person name="Murphy C."/>
            <person name="Pearson M."/>
            <person name="Priest M."/>
            <person name="Roberts A."/>
            <person name="Saif S."/>
            <person name="Shea T."/>
            <person name="Sykes S."/>
            <person name="Wortman J."/>
            <person name="Nusbaum C."/>
            <person name="Birren B."/>
        </authorList>
    </citation>
    <scope>NUCLEOTIDE SEQUENCE</scope>
    <source>
        <strain evidence="5">CBS 10117</strain>
    </source>
</reference>
<evidence type="ECO:0000256" key="1">
    <source>
        <dbReference type="ARBA" id="ARBA00022723"/>
    </source>
</evidence>
<proteinExistence type="predicted"/>
<dbReference type="GO" id="GO:0006351">
    <property type="term" value="P:DNA-templated transcription"/>
    <property type="evidence" value="ECO:0007669"/>
    <property type="project" value="InterPro"/>
</dbReference>
<dbReference type="GO" id="GO:0003677">
    <property type="term" value="F:DNA binding"/>
    <property type="evidence" value="ECO:0007669"/>
    <property type="project" value="InterPro"/>
</dbReference>
<dbReference type="CDD" id="cd00067">
    <property type="entry name" value="GAL4"/>
    <property type="match status" value="1"/>
</dbReference>
<dbReference type="InterPro" id="IPR050987">
    <property type="entry name" value="AtrR-like"/>
</dbReference>
<dbReference type="InterPro" id="IPR001138">
    <property type="entry name" value="Zn2Cys6_DnaBD"/>
</dbReference>
<evidence type="ECO:0000259" key="4">
    <source>
        <dbReference type="PROSITE" id="PS50048"/>
    </source>
</evidence>
<dbReference type="Proteomes" id="UP000078595">
    <property type="component" value="Chromosome 4"/>
</dbReference>
<dbReference type="InterPro" id="IPR007219">
    <property type="entry name" value="XnlR_reg_dom"/>
</dbReference>
<sequence length="668" mass="74525">MLERTSDIGMTQNDEDRPSRQVCDWCRSQKVKCKPLEEADVQSAKSADLVPTCQRCFRRKEKCTFTYTLKKPGRPSNLSHEIRQSRSASPIRRRRGSQASTAVASNISPIGVPLASQAEQPTQEGVSRDTRTDNQAPIQIEPLATRPAADNSFQDLFSGISATTPSAILNTDDIVSALRQSTPQFHFPPGHLANATLPLNNADWASFAFQLPEDVLSDTNNQNQSASNVPPIETPSSATFPLLPATQPLPLDESPSEAAVLASLKLTAEPGSFMPIDVVAPWSDISFFISLHMIHQHSLVPIVHRPTFANDLLHRRDQRDETFRGFLASIVAYVICQSPMSLVGQQHTRERLKRIMFRAHRFSRACQLRNSHQPTLPMLASVILDLISTQATEDTISTDLLAAEARRLVYTLRVNQAEPRAGMSLIDKQICHRMYWEVVAVGTTLAMNGAPIMLQEMEGTPPLPIAVDDEYISEENHFPQPASKRSYLTGFIIITKMFRILGQCLQRHRMFLREPGIFDNTDLNLEWIEAKLADVRALVDDVPIPTVPASTPQGDQQSWWGIQCVNIHITALCTEFACIDFRSALVPGFDSPPRRQIIARKAYDALSSIPIECLASNGQSLRSKILRVVMSLLTLAPDPNDMSAHVWDWWNLYHSVQYIQAVPENSQT</sequence>
<evidence type="ECO:0000313" key="6">
    <source>
        <dbReference type="Proteomes" id="UP000078595"/>
    </source>
</evidence>
<keyword evidence="2" id="KW-0539">Nucleus</keyword>
<dbReference type="Gene3D" id="4.10.240.10">
    <property type="entry name" value="Zn(2)-C6 fungal-type DNA-binding domain"/>
    <property type="match status" value="1"/>
</dbReference>
<feature type="compositionally biased region" description="Polar residues" evidence="3">
    <location>
        <begin position="97"/>
        <end position="108"/>
    </location>
</feature>
<dbReference type="EMBL" id="CP144533">
    <property type="protein sequence ID" value="WWC61257.1"/>
    <property type="molecule type" value="Genomic_DNA"/>
</dbReference>
<reference evidence="5" key="2">
    <citation type="submission" date="2024-02" db="EMBL/GenBank/DDBJ databases">
        <title>Comparative genomics of Cryptococcus and Kwoniella reveals pathogenesis evolution and contrasting modes of karyotype evolution via chromosome fusion or intercentromeric recombination.</title>
        <authorList>
            <person name="Coelho M.A."/>
            <person name="David-Palma M."/>
            <person name="Shea T."/>
            <person name="Bowers K."/>
            <person name="McGinley-Smith S."/>
            <person name="Mohammad A.W."/>
            <person name="Gnirke A."/>
            <person name="Yurkov A.M."/>
            <person name="Nowrousian M."/>
            <person name="Sun S."/>
            <person name="Cuomo C.A."/>
            <person name="Heitman J."/>
        </authorList>
    </citation>
    <scope>NUCLEOTIDE SEQUENCE</scope>
    <source>
        <strain evidence="5">CBS 10117</strain>
    </source>
</reference>
<evidence type="ECO:0000313" key="5">
    <source>
        <dbReference type="EMBL" id="WWC61257.1"/>
    </source>
</evidence>
<dbReference type="InterPro" id="IPR036864">
    <property type="entry name" value="Zn2-C6_fun-type_DNA-bd_sf"/>
</dbReference>
<keyword evidence="1" id="KW-0479">Metal-binding</keyword>
<dbReference type="PROSITE" id="PS50048">
    <property type="entry name" value="ZN2_CY6_FUNGAL_2"/>
    <property type="match status" value="1"/>
</dbReference>
<dbReference type="RefSeq" id="XP_065824929.1">
    <property type="nucleotide sequence ID" value="XM_065968857.1"/>
</dbReference>
<dbReference type="SUPFAM" id="SSF57701">
    <property type="entry name" value="Zn2/Cys6 DNA-binding domain"/>
    <property type="match status" value="1"/>
</dbReference>
<dbReference type="CDD" id="cd12148">
    <property type="entry name" value="fungal_TF_MHR"/>
    <property type="match status" value="1"/>
</dbReference>
<dbReference type="GO" id="GO:0008270">
    <property type="term" value="F:zinc ion binding"/>
    <property type="evidence" value="ECO:0007669"/>
    <property type="project" value="InterPro"/>
</dbReference>
<keyword evidence="6" id="KW-1185">Reference proteome</keyword>
<dbReference type="PANTHER" id="PTHR46910">
    <property type="entry name" value="TRANSCRIPTION FACTOR PDR1"/>
    <property type="match status" value="1"/>
</dbReference>
<name>A0AAJ8KMU4_9TREE</name>
<evidence type="ECO:0000256" key="2">
    <source>
        <dbReference type="ARBA" id="ARBA00023242"/>
    </source>
</evidence>
<dbReference type="GeneID" id="28967556"/>
<gene>
    <name evidence="5" type="ORF">I303_103838</name>
</gene>
<feature type="region of interest" description="Disordered" evidence="3">
    <location>
        <begin position="74"/>
        <end position="134"/>
    </location>
</feature>
<feature type="domain" description="Zn(2)-C6 fungal-type" evidence="4">
    <location>
        <begin position="22"/>
        <end position="65"/>
    </location>
</feature>
<protein>
    <recommendedName>
        <fullName evidence="4">Zn(2)-C6 fungal-type domain-containing protein</fullName>
    </recommendedName>
</protein>
<organism evidence="5 6">
    <name type="scientific">Kwoniella dejecticola CBS 10117</name>
    <dbReference type="NCBI Taxonomy" id="1296121"/>
    <lineage>
        <taxon>Eukaryota</taxon>
        <taxon>Fungi</taxon>
        <taxon>Dikarya</taxon>
        <taxon>Basidiomycota</taxon>
        <taxon>Agaricomycotina</taxon>
        <taxon>Tremellomycetes</taxon>
        <taxon>Tremellales</taxon>
        <taxon>Cryptococcaceae</taxon>
        <taxon>Kwoniella</taxon>
    </lineage>
</organism>
<dbReference type="PANTHER" id="PTHR46910:SF40">
    <property type="entry name" value="ZN(II)2CYS6 TRANSCRIPTION FACTOR (EUROFUNG)"/>
    <property type="match status" value="1"/>
</dbReference>
<evidence type="ECO:0000256" key="3">
    <source>
        <dbReference type="SAM" id="MobiDB-lite"/>
    </source>
</evidence>
<dbReference type="KEGG" id="kdj:28967556"/>
<dbReference type="Pfam" id="PF04082">
    <property type="entry name" value="Fungal_trans"/>
    <property type="match status" value="1"/>
</dbReference>
<dbReference type="GO" id="GO:0000981">
    <property type="term" value="F:DNA-binding transcription factor activity, RNA polymerase II-specific"/>
    <property type="evidence" value="ECO:0007669"/>
    <property type="project" value="InterPro"/>
</dbReference>
<dbReference type="AlphaFoldDB" id="A0AAJ8KMU4"/>